<evidence type="ECO:0000256" key="4">
    <source>
        <dbReference type="ARBA" id="ARBA00022737"/>
    </source>
</evidence>
<protein>
    <submittedName>
        <fullName evidence="6">Leucine-rich repeat (LRR) protein</fullName>
    </submittedName>
</protein>
<dbReference type="GO" id="GO:0016020">
    <property type="term" value="C:membrane"/>
    <property type="evidence" value="ECO:0007669"/>
    <property type="project" value="UniProtKB-SubCell"/>
</dbReference>
<dbReference type="FunFam" id="3.80.10.10:FF:000095">
    <property type="entry name" value="LRR receptor-like serine/threonine-protein kinase GSO1"/>
    <property type="match status" value="1"/>
</dbReference>
<dbReference type="InterPro" id="IPR032675">
    <property type="entry name" value="LRR_dom_sf"/>
</dbReference>
<dbReference type="Proteomes" id="UP000528457">
    <property type="component" value="Unassembled WGS sequence"/>
</dbReference>
<dbReference type="InterPro" id="IPR025875">
    <property type="entry name" value="Leu-rich_rpt_4"/>
</dbReference>
<accession>A0A7X0MXF5</accession>
<dbReference type="AlphaFoldDB" id="A0A7X0MXF5"/>
<evidence type="ECO:0000313" key="6">
    <source>
        <dbReference type="EMBL" id="MBB6523443.1"/>
    </source>
</evidence>
<dbReference type="Pfam" id="PF13855">
    <property type="entry name" value="LRR_8"/>
    <property type="match status" value="1"/>
</dbReference>
<dbReference type="InterPro" id="IPR001611">
    <property type="entry name" value="Leu-rich_rpt"/>
</dbReference>
<dbReference type="SMART" id="SM00369">
    <property type="entry name" value="LRR_TYP"/>
    <property type="match status" value="5"/>
</dbReference>
<gene>
    <name evidence="6" type="ORF">HNR48_003745</name>
</gene>
<keyword evidence="5" id="KW-0472">Membrane</keyword>
<dbReference type="Gene3D" id="3.80.10.10">
    <property type="entry name" value="Ribonuclease Inhibitor"/>
    <property type="match status" value="2"/>
</dbReference>
<organism evidence="6 7">
    <name type="scientific">Pseudoteredinibacter isoporae</name>
    <dbReference type="NCBI Taxonomy" id="570281"/>
    <lineage>
        <taxon>Bacteria</taxon>
        <taxon>Pseudomonadati</taxon>
        <taxon>Pseudomonadota</taxon>
        <taxon>Gammaproteobacteria</taxon>
        <taxon>Cellvibrionales</taxon>
        <taxon>Cellvibrionaceae</taxon>
        <taxon>Pseudoteredinibacter</taxon>
    </lineage>
</organism>
<evidence type="ECO:0000313" key="7">
    <source>
        <dbReference type="Proteomes" id="UP000528457"/>
    </source>
</evidence>
<keyword evidence="3" id="KW-0732">Signal</keyword>
<keyword evidence="2" id="KW-0433">Leucine-rich repeat</keyword>
<dbReference type="GO" id="GO:0009653">
    <property type="term" value="P:anatomical structure morphogenesis"/>
    <property type="evidence" value="ECO:0007669"/>
    <property type="project" value="UniProtKB-ARBA"/>
</dbReference>
<evidence type="ECO:0000256" key="2">
    <source>
        <dbReference type="ARBA" id="ARBA00022614"/>
    </source>
</evidence>
<reference evidence="6 7" key="1">
    <citation type="submission" date="2020-08" db="EMBL/GenBank/DDBJ databases">
        <title>Genomic Encyclopedia of Type Strains, Phase IV (KMG-IV): sequencing the most valuable type-strain genomes for metagenomic binning, comparative biology and taxonomic classification.</title>
        <authorList>
            <person name="Goeker M."/>
        </authorList>
    </citation>
    <scope>NUCLEOTIDE SEQUENCE [LARGE SCALE GENOMIC DNA]</scope>
    <source>
        <strain evidence="6 7">DSM 22368</strain>
    </source>
</reference>
<name>A0A7X0MXF5_9GAMM</name>
<evidence type="ECO:0000256" key="1">
    <source>
        <dbReference type="ARBA" id="ARBA00004370"/>
    </source>
</evidence>
<dbReference type="Pfam" id="PF12799">
    <property type="entry name" value="LRR_4"/>
    <property type="match status" value="1"/>
</dbReference>
<dbReference type="InterPro" id="IPR003591">
    <property type="entry name" value="Leu-rich_rpt_typical-subtyp"/>
</dbReference>
<evidence type="ECO:0000256" key="5">
    <source>
        <dbReference type="ARBA" id="ARBA00023136"/>
    </source>
</evidence>
<keyword evidence="7" id="KW-1185">Reference proteome</keyword>
<dbReference type="FunFam" id="3.80.10.10:FF:000400">
    <property type="entry name" value="Nuclear pore complex protein NUP107"/>
    <property type="match status" value="1"/>
</dbReference>
<dbReference type="PANTHER" id="PTHR47988">
    <property type="entry name" value="SOMATIC EMBRYOGENESIS RECEPTOR KINASE 1"/>
    <property type="match status" value="1"/>
</dbReference>
<keyword evidence="4" id="KW-0677">Repeat</keyword>
<comment type="caution">
    <text evidence="6">The sequence shown here is derived from an EMBL/GenBank/DDBJ whole genome shotgun (WGS) entry which is preliminary data.</text>
</comment>
<dbReference type="EMBL" id="JACHHT010000003">
    <property type="protein sequence ID" value="MBB6523443.1"/>
    <property type="molecule type" value="Genomic_DNA"/>
</dbReference>
<comment type="subcellular location">
    <subcellularLocation>
        <location evidence="1">Membrane</location>
    </subcellularLocation>
</comment>
<dbReference type="SUPFAM" id="SSF52047">
    <property type="entry name" value="RNI-like"/>
    <property type="match status" value="1"/>
</dbReference>
<dbReference type="Pfam" id="PF00560">
    <property type="entry name" value="LRR_1"/>
    <property type="match status" value="2"/>
</dbReference>
<dbReference type="InParanoid" id="A0A7X0MXF5"/>
<sequence>MAAGTWMLTMDCENKNSYFSFIFSIFLFSFSLSSFALENSVCNDDAYVLKGDCEALVSLYNALDGDSWSPNNWSSDPVSRWSGVVVDENKRVVSLKLHNIGASGSLPASLGDLPELKVLVLAQGSITGTLPDEMANLQKLEYLWLFGNQLTGDLPGFLGTFTELRHLYLQGNQFTGSIPSYVFELPNLEQLHLSRNNFSAGLPASVGQNKNLDSLGLSGVDISGPFPTSLLALTKLKLLDMTGTGLTGPIPEEISQLLELKSLSLAENQLTGSLPAGLFQLSKLEQLLLSENQLSGHVPSEIASLQALKWLALGGNQFSGEIPNEVGELSQLERLELQDNQFTGLFPKSIAELPFLAIIDTRNNNFIGDIYALFDGVILAELNIDDKNNGSLQTIISFAKLGEGRFLLPDNDYVDGGTLFAAAGEGFRLSEFNGCSGEKTGFAYTIGAQTSSCTIEATFEACDDTTIGDCINDLGTTDVNGEAVANTQLNAINNSTAYLLGNVMMLQGWLYEPEINKHYPGREVSITLNQGGEFSVPLRYEDPRLPVELKTLNNGPVYWAVFADAETIRSHDIRVKVRTKEGVLVNEAELKSLAVDNRIDQSGAFSSITNTVLIEDFPQADFDIRLKFNAEAQRFVLVDQLDASGQSMLSSNKYFTDDGKSVEALPKLNGQDAVGLDNHIIDGVLSGIVPLTGWYSTELPDLQGKELLIQIDDATPEAVQNFTRNSVNQRLGLSATAETAWGYYLNTLNLDNGDHRLRLIVDDRIFWEASFKSHSLLNASAQAMYVSPSTQETTVMDVPASGDSLKLRFDANMQNFVVIEQTLVSP</sequence>
<evidence type="ECO:0000256" key="3">
    <source>
        <dbReference type="ARBA" id="ARBA00022729"/>
    </source>
</evidence>
<dbReference type="RefSeq" id="WP_166847834.1">
    <property type="nucleotide sequence ID" value="NZ_JAAONY010000003.1"/>
</dbReference>
<proteinExistence type="predicted"/>